<evidence type="ECO:0000256" key="1">
    <source>
        <dbReference type="SAM" id="SignalP"/>
    </source>
</evidence>
<keyword evidence="1" id="KW-0732">Signal</keyword>
<sequence>MRPLVYATVVATALALPQTASACHQLSENIWMCAGDTAWSDAKWDPYGDGATLLLDDYILNFTEDWPGSEIKDELTTLQEQFVTYSELVEADGNAPLAVKQQDVLELPAGKAFRSLQRDRYDDVETVSAVMLAEVADARIMLWLDGPRNLEWDSIDAESYAVLTMLRDACVDETTCASPDQTRVATE</sequence>
<dbReference type="Proteomes" id="UP000468591">
    <property type="component" value="Unassembled WGS sequence"/>
</dbReference>
<dbReference type="RefSeq" id="WP_164354325.1">
    <property type="nucleotide sequence ID" value="NZ_JAABNT010000008.1"/>
</dbReference>
<dbReference type="PROSITE" id="PS51257">
    <property type="entry name" value="PROKAR_LIPOPROTEIN"/>
    <property type="match status" value="1"/>
</dbReference>
<dbReference type="EMBL" id="JAABNT010000008">
    <property type="protein sequence ID" value="NEK23396.1"/>
    <property type="molecule type" value="Genomic_DNA"/>
</dbReference>
<dbReference type="AlphaFoldDB" id="A0A6P0CDZ9"/>
<feature type="signal peptide" evidence="1">
    <location>
        <begin position="1"/>
        <end position="22"/>
    </location>
</feature>
<gene>
    <name evidence="2" type="ORF">GV827_13395</name>
</gene>
<name>A0A6P0CDZ9_9RHOB</name>
<reference evidence="2 3" key="1">
    <citation type="submission" date="2020-01" db="EMBL/GenBank/DDBJ databases">
        <title>Sulfitobacter sediminilitoris sp. nov., isolated from a tidal flat.</title>
        <authorList>
            <person name="Park S."/>
            <person name="Yoon J.-H."/>
        </authorList>
    </citation>
    <scope>NUCLEOTIDE SEQUENCE [LARGE SCALE GENOMIC DNA]</scope>
    <source>
        <strain evidence="2 3">JBTF-M27</strain>
    </source>
</reference>
<feature type="chain" id="PRO_5026810266" evidence="1">
    <location>
        <begin position="23"/>
        <end position="187"/>
    </location>
</feature>
<evidence type="ECO:0000313" key="2">
    <source>
        <dbReference type="EMBL" id="NEK23396.1"/>
    </source>
</evidence>
<evidence type="ECO:0000313" key="3">
    <source>
        <dbReference type="Proteomes" id="UP000468591"/>
    </source>
</evidence>
<comment type="caution">
    <text evidence="2">The sequence shown here is derived from an EMBL/GenBank/DDBJ whole genome shotgun (WGS) entry which is preliminary data.</text>
</comment>
<keyword evidence="3" id="KW-1185">Reference proteome</keyword>
<protein>
    <submittedName>
        <fullName evidence="2">Uncharacterized protein</fullName>
    </submittedName>
</protein>
<proteinExistence type="predicted"/>
<accession>A0A6P0CDZ9</accession>
<organism evidence="2 3">
    <name type="scientific">Sulfitobacter sediminilitoris</name>
    <dbReference type="NCBI Taxonomy" id="2698830"/>
    <lineage>
        <taxon>Bacteria</taxon>
        <taxon>Pseudomonadati</taxon>
        <taxon>Pseudomonadota</taxon>
        <taxon>Alphaproteobacteria</taxon>
        <taxon>Rhodobacterales</taxon>
        <taxon>Roseobacteraceae</taxon>
        <taxon>Sulfitobacter</taxon>
    </lineage>
</organism>